<keyword evidence="2" id="KW-1185">Reference proteome</keyword>
<proteinExistence type="predicted"/>
<reference evidence="1" key="1">
    <citation type="submission" date="2024-02" db="EMBL/GenBank/DDBJ databases">
        <title>Metagenome Assembled Genome of Zalaria obscura JY119.</title>
        <authorList>
            <person name="Vighnesh L."/>
            <person name="Jagadeeshwari U."/>
            <person name="Venkata Ramana C."/>
            <person name="Sasikala C."/>
        </authorList>
    </citation>
    <scope>NUCLEOTIDE SEQUENCE</scope>
    <source>
        <strain evidence="1">JY119</strain>
    </source>
</reference>
<name>A0ACC3S5R9_9PEZI</name>
<evidence type="ECO:0000313" key="1">
    <source>
        <dbReference type="EMBL" id="KAK8198580.1"/>
    </source>
</evidence>
<protein>
    <submittedName>
        <fullName evidence="1">Uncharacterized protein</fullName>
    </submittedName>
</protein>
<accession>A0ACC3S5R9</accession>
<sequence length="222" mass="24926">MFAAVRPRTCLVQQARSFSSTPCQAWKSHKNALAEAHANLPAYPYGPALWYKQSNKGLYGNARLQFGNNISERTETKTRRRWHPNIKRKHLFSSILNQYIRVRVSTRVLRTIDKLGGLDEYLLGEKTARIRELGMEGWRLRCMLIASPKVQKRFNEQRRALGLPEVDYDAIKLPLDTGVPPAEIVAAPRGTNPEFAVEAVEQVGFVPEAEAKAIEGGALGEA</sequence>
<dbReference type="EMBL" id="JAMKPW020000040">
    <property type="protein sequence ID" value="KAK8198580.1"/>
    <property type="molecule type" value="Genomic_DNA"/>
</dbReference>
<gene>
    <name evidence="1" type="ORF">M8818_006447</name>
</gene>
<comment type="caution">
    <text evidence="1">The sequence shown here is derived from an EMBL/GenBank/DDBJ whole genome shotgun (WGS) entry which is preliminary data.</text>
</comment>
<evidence type="ECO:0000313" key="2">
    <source>
        <dbReference type="Proteomes" id="UP001320706"/>
    </source>
</evidence>
<dbReference type="Proteomes" id="UP001320706">
    <property type="component" value="Unassembled WGS sequence"/>
</dbReference>
<organism evidence="1 2">
    <name type="scientific">Zalaria obscura</name>
    <dbReference type="NCBI Taxonomy" id="2024903"/>
    <lineage>
        <taxon>Eukaryota</taxon>
        <taxon>Fungi</taxon>
        <taxon>Dikarya</taxon>
        <taxon>Ascomycota</taxon>
        <taxon>Pezizomycotina</taxon>
        <taxon>Dothideomycetes</taxon>
        <taxon>Dothideomycetidae</taxon>
        <taxon>Dothideales</taxon>
        <taxon>Zalariaceae</taxon>
        <taxon>Zalaria</taxon>
    </lineage>
</organism>